<sequence length="585" mass="68388">MAEARAPNMDQCKLRCMLFSLLLILVTFPQTYARKHKLEIKNDERRYFPISTFGFYRDGYLNVEVTKFKITPKDADKEFGFILEKTANPYTENHPDKCQLQNFRPNDTLVQHVFFIFDLKNSQVYLKCSEDMKDLHVLKGKDKLQEVKKVEHLEKLADRNLFSHLQKRAVWQSRKKRENTDAAQGAPDEIATTPKEPSKDPSSQKCNDVKIIMDKKEDYYSFKFLVYVAREKEEGLYNLNFHNCMNFGPNEGYSSIDMSLLIEEENPDANYLSAGEMPLPALYFMMALLFFLSACFWFFLLKKSKDPVFKIHYLMGVLVVIKSFSLLFHGVNYHFIQTEGVHMEAWAVMYYIMHLLKGALLFTVLALIGSGWAFIKHVLSSKERKIFMIIIPLQIIANVATIIVEETEEASQEHAVWVQLLFLIDFLCCGAILLPVVWSIRHLQEASQTDGKAAMNLRKLKLFRHFYIMIVCYIYFTRIIVYLLGITVPFQYEWLDDMFREMATYVFFVMTGYKFRPANNNPYFRVFNEDEEVDEVLTTTGLTEGITHVNQHNKKQNKDHLEVEVFEDDEEVNLLNTQESSHAFD</sequence>
<evidence type="ECO:0000256" key="2">
    <source>
        <dbReference type="ARBA" id="ARBA00022692"/>
    </source>
</evidence>
<organism evidence="10 11">
    <name type="scientific">Cherax quadricarinatus</name>
    <name type="common">Australian red claw crayfish</name>
    <dbReference type="NCBI Taxonomy" id="27406"/>
    <lineage>
        <taxon>Eukaryota</taxon>
        <taxon>Metazoa</taxon>
        <taxon>Ecdysozoa</taxon>
        <taxon>Arthropoda</taxon>
        <taxon>Crustacea</taxon>
        <taxon>Multicrustacea</taxon>
        <taxon>Malacostraca</taxon>
        <taxon>Eumalacostraca</taxon>
        <taxon>Eucarida</taxon>
        <taxon>Decapoda</taxon>
        <taxon>Pleocyemata</taxon>
        <taxon>Astacidea</taxon>
        <taxon>Parastacoidea</taxon>
        <taxon>Parastacidae</taxon>
        <taxon>Cherax</taxon>
    </lineage>
</organism>
<evidence type="ECO:0000256" key="6">
    <source>
        <dbReference type="SAM" id="MobiDB-lite"/>
    </source>
</evidence>
<feature type="transmembrane region" description="Helical" evidence="7">
    <location>
        <begin position="416"/>
        <end position="438"/>
    </location>
</feature>
<dbReference type="Proteomes" id="UP001445076">
    <property type="component" value="Unassembled WGS sequence"/>
</dbReference>
<feature type="transmembrane region" description="Helical" evidence="7">
    <location>
        <begin position="466"/>
        <end position="492"/>
    </location>
</feature>
<protein>
    <recommendedName>
        <fullName evidence="9">GOST seven transmembrane domain-containing protein</fullName>
    </recommendedName>
</protein>
<feature type="transmembrane region" description="Helical" evidence="7">
    <location>
        <begin position="348"/>
        <end position="374"/>
    </location>
</feature>
<feature type="transmembrane region" description="Helical" evidence="7">
    <location>
        <begin position="386"/>
        <end position="404"/>
    </location>
</feature>
<dbReference type="Pfam" id="PF06814">
    <property type="entry name" value="GOST_TM"/>
    <property type="match status" value="1"/>
</dbReference>
<feature type="region of interest" description="Disordered" evidence="6">
    <location>
        <begin position="172"/>
        <end position="206"/>
    </location>
</feature>
<evidence type="ECO:0000256" key="4">
    <source>
        <dbReference type="ARBA" id="ARBA00022989"/>
    </source>
</evidence>
<keyword evidence="4 7" id="KW-1133">Transmembrane helix</keyword>
<dbReference type="PANTHER" id="PTHR21229:SF2">
    <property type="entry name" value="RE59932P"/>
    <property type="match status" value="1"/>
</dbReference>
<dbReference type="EMBL" id="JARKIK010000033">
    <property type="protein sequence ID" value="KAK8740339.1"/>
    <property type="molecule type" value="Genomic_DNA"/>
</dbReference>
<dbReference type="PANTHER" id="PTHR21229">
    <property type="entry name" value="LUNG SEVEN TRANSMEMBRANE RECEPTOR"/>
    <property type="match status" value="1"/>
</dbReference>
<evidence type="ECO:0000313" key="11">
    <source>
        <dbReference type="Proteomes" id="UP001445076"/>
    </source>
</evidence>
<feature type="transmembrane region" description="Helical" evidence="7">
    <location>
        <begin position="313"/>
        <end position="336"/>
    </location>
</feature>
<evidence type="ECO:0000256" key="3">
    <source>
        <dbReference type="ARBA" id="ARBA00022729"/>
    </source>
</evidence>
<keyword evidence="3 8" id="KW-0732">Signal</keyword>
<name>A0AAW0XQT3_CHEQU</name>
<evidence type="ECO:0000256" key="5">
    <source>
        <dbReference type="ARBA" id="ARBA00023136"/>
    </source>
</evidence>
<proteinExistence type="predicted"/>
<comment type="subcellular location">
    <subcellularLocation>
        <location evidence="1">Membrane</location>
        <topology evidence="1">Multi-pass membrane protein</topology>
    </subcellularLocation>
</comment>
<keyword evidence="5 7" id="KW-0472">Membrane</keyword>
<comment type="caution">
    <text evidence="10">The sequence shown here is derived from an EMBL/GenBank/DDBJ whole genome shotgun (WGS) entry which is preliminary data.</text>
</comment>
<evidence type="ECO:0000256" key="8">
    <source>
        <dbReference type="SAM" id="SignalP"/>
    </source>
</evidence>
<feature type="signal peptide" evidence="8">
    <location>
        <begin position="1"/>
        <end position="33"/>
    </location>
</feature>
<feature type="chain" id="PRO_5043777167" description="GOST seven transmembrane domain-containing protein" evidence="8">
    <location>
        <begin position="34"/>
        <end position="585"/>
    </location>
</feature>
<keyword evidence="11" id="KW-1185">Reference proteome</keyword>
<gene>
    <name evidence="10" type="ORF">OTU49_002864</name>
</gene>
<dbReference type="GO" id="GO:0005794">
    <property type="term" value="C:Golgi apparatus"/>
    <property type="evidence" value="ECO:0007669"/>
    <property type="project" value="TreeGrafter"/>
</dbReference>
<feature type="domain" description="GOST seven transmembrane" evidence="9">
    <location>
        <begin position="278"/>
        <end position="522"/>
    </location>
</feature>
<dbReference type="GO" id="GO:0016020">
    <property type="term" value="C:membrane"/>
    <property type="evidence" value="ECO:0007669"/>
    <property type="project" value="UniProtKB-SubCell"/>
</dbReference>
<accession>A0AAW0XQT3</accession>
<feature type="transmembrane region" description="Helical" evidence="7">
    <location>
        <begin position="498"/>
        <end position="515"/>
    </location>
</feature>
<evidence type="ECO:0000256" key="7">
    <source>
        <dbReference type="SAM" id="Phobius"/>
    </source>
</evidence>
<evidence type="ECO:0000256" key="1">
    <source>
        <dbReference type="ARBA" id="ARBA00004141"/>
    </source>
</evidence>
<feature type="transmembrane region" description="Helical" evidence="7">
    <location>
        <begin position="281"/>
        <end position="301"/>
    </location>
</feature>
<dbReference type="AlphaFoldDB" id="A0AAW0XQT3"/>
<dbReference type="InterPro" id="IPR009637">
    <property type="entry name" value="GPR107/GPR108-like"/>
</dbReference>
<evidence type="ECO:0000313" key="10">
    <source>
        <dbReference type="EMBL" id="KAK8740339.1"/>
    </source>
</evidence>
<reference evidence="10 11" key="1">
    <citation type="journal article" date="2024" name="BMC Genomics">
        <title>Genome assembly of redclaw crayfish (Cherax quadricarinatus) provides insights into its immune adaptation and hypoxia tolerance.</title>
        <authorList>
            <person name="Liu Z."/>
            <person name="Zheng J."/>
            <person name="Li H."/>
            <person name="Fang K."/>
            <person name="Wang S."/>
            <person name="He J."/>
            <person name="Zhou D."/>
            <person name="Weng S."/>
            <person name="Chi M."/>
            <person name="Gu Z."/>
            <person name="He J."/>
            <person name="Li F."/>
            <person name="Wang M."/>
        </authorList>
    </citation>
    <scope>NUCLEOTIDE SEQUENCE [LARGE SCALE GENOMIC DNA]</scope>
    <source>
        <strain evidence="10">ZL_2023a</strain>
    </source>
</reference>
<evidence type="ECO:0000259" key="9">
    <source>
        <dbReference type="Pfam" id="PF06814"/>
    </source>
</evidence>
<keyword evidence="2 7" id="KW-0812">Transmembrane</keyword>
<dbReference type="InterPro" id="IPR053937">
    <property type="entry name" value="GOST_TM"/>
</dbReference>